<evidence type="ECO:0000256" key="1">
    <source>
        <dbReference type="ARBA" id="ARBA00004123"/>
    </source>
</evidence>
<dbReference type="GO" id="GO:0009873">
    <property type="term" value="P:ethylene-activated signaling pathway"/>
    <property type="evidence" value="ECO:0007669"/>
    <property type="project" value="UniProtKB-KW"/>
</dbReference>
<dbReference type="GO" id="GO:0003700">
    <property type="term" value="F:DNA-binding transcription factor activity"/>
    <property type="evidence" value="ECO:0007669"/>
    <property type="project" value="InterPro"/>
</dbReference>
<dbReference type="Gene3D" id="1.10.3180.10">
    <property type="entry name" value="DNA-binding domain of EIN3-like"/>
    <property type="match status" value="1"/>
</dbReference>
<evidence type="ECO:0000256" key="3">
    <source>
        <dbReference type="ARBA" id="ARBA00022745"/>
    </source>
</evidence>
<gene>
    <name evidence="6" type="ORF">SO802_015418</name>
</gene>
<dbReference type="GO" id="GO:0003677">
    <property type="term" value="F:DNA binding"/>
    <property type="evidence" value="ECO:0007669"/>
    <property type="project" value="TreeGrafter"/>
</dbReference>
<dbReference type="InterPro" id="IPR006957">
    <property type="entry name" value="EIN3"/>
</dbReference>
<accession>A0AAW2CVX3</accession>
<keyword evidence="3" id="KW-0936">Ethylene signaling pathway</keyword>
<protein>
    <recommendedName>
        <fullName evidence="5">Ethylene insensitive 3-like DNA-binding domain-containing protein</fullName>
    </recommendedName>
</protein>
<evidence type="ECO:0000256" key="4">
    <source>
        <dbReference type="ARBA" id="ARBA00023242"/>
    </source>
</evidence>
<dbReference type="PANTHER" id="PTHR33305">
    <property type="entry name" value="ETHYLENE INSENSITIVE 3-LIKE 2 PROTEIN"/>
    <property type="match status" value="1"/>
</dbReference>
<keyword evidence="7" id="KW-1185">Reference proteome</keyword>
<dbReference type="Proteomes" id="UP001459277">
    <property type="component" value="Unassembled WGS sequence"/>
</dbReference>
<sequence>MWKDHIKLKRLKERQKIAAQQAAEKLKPKQTIEIKLGGSRAQDEILKYMLKLMEVCKALGFVYGIIPKKGKPVSGASDNIRAWWKEKVKFDKNGPAVIAKYEAKCLAISEAENNQNGNFESVLQDLQDSTLGSLLSS</sequence>
<name>A0AAW2CVX3_9ROSI</name>
<dbReference type="InterPro" id="IPR023278">
    <property type="entry name" value="Ethylene_insens-like_DNA-bd"/>
</dbReference>
<evidence type="ECO:0000313" key="6">
    <source>
        <dbReference type="EMBL" id="KAL0001637.1"/>
    </source>
</evidence>
<dbReference type="PANTHER" id="PTHR33305:SF30">
    <property type="entry name" value="ETHYLENE INSENSITIVE 3-LIKE 3 PROTEIN"/>
    <property type="match status" value="1"/>
</dbReference>
<proteinExistence type="inferred from homology"/>
<comment type="subcellular location">
    <subcellularLocation>
        <location evidence="1">Nucleus</location>
    </subcellularLocation>
</comment>
<organism evidence="6 7">
    <name type="scientific">Lithocarpus litseifolius</name>
    <dbReference type="NCBI Taxonomy" id="425828"/>
    <lineage>
        <taxon>Eukaryota</taxon>
        <taxon>Viridiplantae</taxon>
        <taxon>Streptophyta</taxon>
        <taxon>Embryophyta</taxon>
        <taxon>Tracheophyta</taxon>
        <taxon>Spermatophyta</taxon>
        <taxon>Magnoliopsida</taxon>
        <taxon>eudicotyledons</taxon>
        <taxon>Gunneridae</taxon>
        <taxon>Pentapetalae</taxon>
        <taxon>rosids</taxon>
        <taxon>fabids</taxon>
        <taxon>Fagales</taxon>
        <taxon>Fagaceae</taxon>
        <taxon>Lithocarpus</taxon>
    </lineage>
</organism>
<dbReference type="GO" id="GO:0005634">
    <property type="term" value="C:nucleus"/>
    <property type="evidence" value="ECO:0007669"/>
    <property type="project" value="UniProtKB-SubCell"/>
</dbReference>
<evidence type="ECO:0000259" key="5">
    <source>
        <dbReference type="Pfam" id="PF04873"/>
    </source>
</evidence>
<feature type="domain" description="Ethylene insensitive 3-like DNA-binding" evidence="5">
    <location>
        <begin position="1"/>
        <end position="137"/>
    </location>
</feature>
<evidence type="ECO:0000313" key="7">
    <source>
        <dbReference type="Proteomes" id="UP001459277"/>
    </source>
</evidence>
<dbReference type="Pfam" id="PF04873">
    <property type="entry name" value="EIN3_DNA-bd"/>
    <property type="match status" value="1"/>
</dbReference>
<keyword evidence="4" id="KW-0539">Nucleus</keyword>
<reference evidence="6 7" key="1">
    <citation type="submission" date="2024-01" db="EMBL/GenBank/DDBJ databases">
        <title>A telomere-to-telomere, gap-free genome of sweet tea (Lithocarpus litseifolius).</title>
        <authorList>
            <person name="Zhou J."/>
        </authorList>
    </citation>
    <scope>NUCLEOTIDE SEQUENCE [LARGE SCALE GENOMIC DNA]</scope>
    <source>
        <strain evidence="6">Zhou-2022a</strain>
        <tissue evidence="6">Leaf</tissue>
    </source>
</reference>
<dbReference type="InterPro" id="IPR047091">
    <property type="entry name" value="EIN3-like_DNA-bd"/>
</dbReference>
<dbReference type="AlphaFoldDB" id="A0AAW2CVX3"/>
<dbReference type="EMBL" id="JAZDWU010000005">
    <property type="protein sequence ID" value="KAL0001637.1"/>
    <property type="molecule type" value="Genomic_DNA"/>
</dbReference>
<evidence type="ECO:0000256" key="2">
    <source>
        <dbReference type="ARBA" id="ARBA00009416"/>
    </source>
</evidence>
<comment type="caution">
    <text evidence="6">The sequence shown here is derived from an EMBL/GenBank/DDBJ whole genome shotgun (WGS) entry which is preliminary data.</text>
</comment>
<comment type="similarity">
    <text evidence="2">Belongs to the EIN3 family.</text>
</comment>